<dbReference type="AlphaFoldDB" id="A0A485JKG1"/>
<name>A0A485JKG1_ECOLX</name>
<evidence type="ECO:0000313" key="2">
    <source>
        <dbReference type="Proteomes" id="UP000358010"/>
    </source>
</evidence>
<protein>
    <submittedName>
        <fullName evidence="1">Uncharacterized protein</fullName>
    </submittedName>
</protein>
<proteinExistence type="predicted"/>
<accession>A0A485JKG1</accession>
<dbReference type="Proteomes" id="UP000358010">
    <property type="component" value="Unassembled WGS sequence"/>
</dbReference>
<sequence>MYTSIVINFKSLFVDEYYFDIDSLCFVREEGFFYCGINDYMKKNLKYKNPLHLSWAPLMKIADGYLFMATIRKENAKHAVRQKGDITVNFPYDIWKQ</sequence>
<reference evidence="1 2" key="1">
    <citation type="submission" date="2019-03" db="EMBL/GenBank/DDBJ databases">
        <authorList>
            <consortium name="Pathogen Informatics"/>
        </authorList>
    </citation>
    <scope>NUCLEOTIDE SEQUENCE [LARGE SCALE GENOMIC DNA]</scope>
    <source>
        <strain evidence="1 2">NCTC10974</strain>
    </source>
</reference>
<evidence type="ECO:0000313" key="1">
    <source>
        <dbReference type="EMBL" id="VFT71334.1"/>
    </source>
</evidence>
<organism evidence="1 2">
    <name type="scientific">Escherichia coli</name>
    <dbReference type="NCBI Taxonomy" id="562"/>
    <lineage>
        <taxon>Bacteria</taxon>
        <taxon>Pseudomonadati</taxon>
        <taxon>Pseudomonadota</taxon>
        <taxon>Gammaproteobacteria</taxon>
        <taxon>Enterobacterales</taxon>
        <taxon>Enterobacteriaceae</taxon>
        <taxon>Escherichia</taxon>
    </lineage>
</organism>
<dbReference type="EMBL" id="CAADJZ010000001">
    <property type="protein sequence ID" value="VFT71334.1"/>
    <property type="molecule type" value="Genomic_DNA"/>
</dbReference>
<gene>
    <name evidence="1" type="ORF">NCTC10974_04953</name>
</gene>